<sequence>MSSRRAARLAAAAVCLGVGVLYAVLFFLVADAEAGASENTYGAYLLLAVPYLAGGVLLATVARRGLWVSTAVLQIVVLVLFVLFAVGGSRPGVFEYEALSGLHMAVWAAVITGAQVVLLGLLGYLIGTSARSSTSTPARPAG</sequence>
<dbReference type="EMBL" id="BAAAVV010000017">
    <property type="protein sequence ID" value="GAA3183298.1"/>
    <property type="molecule type" value="Genomic_DNA"/>
</dbReference>
<evidence type="ECO:0000256" key="1">
    <source>
        <dbReference type="SAM" id="Phobius"/>
    </source>
</evidence>
<evidence type="ECO:0000313" key="3">
    <source>
        <dbReference type="Proteomes" id="UP001499924"/>
    </source>
</evidence>
<dbReference type="Proteomes" id="UP001499924">
    <property type="component" value="Unassembled WGS sequence"/>
</dbReference>
<comment type="caution">
    <text evidence="2">The sequence shown here is derived from an EMBL/GenBank/DDBJ whole genome shotgun (WGS) entry which is preliminary data.</text>
</comment>
<proteinExistence type="predicted"/>
<keyword evidence="3" id="KW-1185">Reference proteome</keyword>
<keyword evidence="1" id="KW-0812">Transmembrane</keyword>
<evidence type="ECO:0008006" key="4">
    <source>
        <dbReference type="Google" id="ProtNLM"/>
    </source>
</evidence>
<keyword evidence="1" id="KW-0472">Membrane</keyword>
<name>A0ABP6PM75_9ACTN</name>
<accession>A0ABP6PM75</accession>
<reference evidence="3" key="1">
    <citation type="journal article" date="2019" name="Int. J. Syst. Evol. Microbiol.">
        <title>The Global Catalogue of Microorganisms (GCM) 10K type strain sequencing project: providing services to taxonomists for standard genome sequencing and annotation.</title>
        <authorList>
            <consortium name="The Broad Institute Genomics Platform"/>
            <consortium name="The Broad Institute Genome Sequencing Center for Infectious Disease"/>
            <person name="Wu L."/>
            <person name="Ma J."/>
        </authorList>
    </citation>
    <scope>NUCLEOTIDE SEQUENCE [LARGE SCALE GENOMIC DNA]</scope>
    <source>
        <strain evidence="3">JCM 15614</strain>
    </source>
</reference>
<gene>
    <name evidence="2" type="ORF">GCM10010531_41870</name>
</gene>
<organism evidence="2 3">
    <name type="scientific">Blastococcus jejuensis</name>
    <dbReference type="NCBI Taxonomy" id="351224"/>
    <lineage>
        <taxon>Bacteria</taxon>
        <taxon>Bacillati</taxon>
        <taxon>Actinomycetota</taxon>
        <taxon>Actinomycetes</taxon>
        <taxon>Geodermatophilales</taxon>
        <taxon>Geodermatophilaceae</taxon>
        <taxon>Blastococcus</taxon>
    </lineage>
</organism>
<protein>
    <recommendedName>
        <fullName evidence="4">Integral membrane protein</fullName>
    </recommendedName>
</protein>
<evidence type="ECO:0000313" key="2">
    <source>
        <dbReference type="EMBL" id="GAA3183298.1"/>
    </source>
</evidence>
<feature type="transmembrane region" description="Helical" evidence="1">
    <location>
        <begin position="66"/>
        <end position="86"/>
    </location>
</feature>
<keyword evidence="1" id="KW-1133">Transmembrane helix</keyword>
<feature type="transmembrane region" description="Helical" evidence="1">
    <location>
        <begin position="42"/>
        <end position="59"/>
    </location>
</feature>
<feature type="transmembrane region" description="Helical" evidence="1">
    <location>
        <begin position="106"/>
        <end position="126"/>
    </location>
</feature>